<dbReference type="Proteomes" id="UP000692954">
    <property type="component" value="Unassembled WGS sequence"/>
</dbReference>
<evidence type="ECO:0000313" key="2">
    <source>
        <dbReference type="Proteomes" id="UP000692954"/>
    </source>
</evidence>
<dbReference type="AlphaFoldDB" id="A0A8S1KFV0"/>
<name>A0A8S1KFV0_9CILI</name>
<reference evidence="1" key="1">
    <citation type="submission" date="2021-01" db="EMBL/GenBank/DDBJ databases">
        <authorList>
            <consortium name="Genoscope - CEA"/>
            <person name="William W."/>
        </authorList>
    </citation>
    <scope>NUCLEOTIDE SEQUENCE</scope>
</reference>
<gene>
    <name evidence="1" type="ORF">PSON_ATCC_30995.1.T0080282</name>
</gene>
<protein>
    <submittedName>
        <fullName evidence="1">Uncharacterized protein</fullName>
    </submittedName>
</protein>
<proteinExistence type="predicted"/>
<organism evidence="1 2">
    <name type="scientific">Paramecium sonneborni</name>
    <dbReference type="NCBI Taxonomy" id="65129"/>
    <lineage>
        <taxon>Eukaryota</taxon>
        <taxon>Sar</taxon>
        <taxon>Alveolata</taxon>
        <taxon>Ciliophora</taxon>
        <taxon>Intramacronucleata</taxon>
        <taxon>Oligohymenophorea</taxon>
        <taxon>Peniculida</taxon>
        <taxon>Parameciidae</taxon>
        <taxon>Paramecium</taxon>
    </lineage>
</organism>
<dbReference type="OrthoDB" id="17798at2759"/>
<accession>A0A8S1KFV0</accession>
<comment type="caution">
    <text evidence="1">The sequence shown here is derived from an EMBL/GenBank/DDBJ whole genome shotgun (WGS) entry which is preliminary data.</text>
</comment>
<dbReference type="EMBL" id="CAJJDN010000008">
    <property type="protein sequence ID" value="CAD8054410.1"/>
    <property type="molecule type" value="Genomic_DNA"/>
</dbReference>
<evidence type="ECO:0000313" key="1">
    <source>
        <dbReference type="EMBL" id="CAD8054410.1"/>
    </source>
</evidence>
<sequence length="204" mass="24572">MQKDKFYSIYRNSSNVQKNVTIQVQDLTSTEIKLIDSLDKMFIILKELIKAKGDNMEYKKLQNWEFLVKWYQQSSEQKHKLYDKHQCDELNLFIYFKDSAFFETYTESYIRNKIEKSFIDYFLLKDDEMLKYYGSMQKISYLNALEQALLVIYFAEISNQMEDAKQIVSYLENMNKQNIIDQKLFKKYFDTILGAKIEADEEKI</sequence>
<keyword evidence="2" id="KW-1185">Reference proteome</keyword>